<evidence type="ECO:0000256" key="3">
    <source>
        <dbReference type="ARBA" id="ARBA00022679"/>
    </source>
</evidence>
<proteinExistence type="inferred from homology"/>
<dbReference type="Pfam" id="PF09594">
    <property type="entry name" value="GT87"/>
    <property type="match status" value="1"/>
</dbReference>
<evidence type="ECO:0000256" key="1">
    <source>
        <dbReference type="ARBA" id="ARBA00004651"/>
    </source>
</evidence>
<name>A0A7W6NN18_9HYPH</name>
<evidence type="ECO:0000256" key="8">
    <source>
        <dbReference type="SAM" id="Phobius"/>
    </source>
</evidence>
<evidence type="ECO:0008006" key="11">
    <source>
        <dbReference type="Google" id="ProtNLM"/>
    </source>
</evidence>
<dbReference type="GO" id="GO:0016758">
    <property type="term" value="F:hexosyltransferase activity"/>
    <property type="evidence" value="ECO:0007669"/>
    <property type="project" value="InterPro"/>
</dbReference>
<dbReference type="AlphaFoldDB" id="A0A7W6NN18"/>
<sequence>MEKSLRGIHGISGACVFLFGLILAATYFRSLWTLDADGISMLNQKLPYWDFSNLWAGGHLAGEGRVHTLFDVEAYRAALRQLFTPVLQDQEWSYPPSLLLLGVPLGWLPVLPAYVLWTAGTLLLLYLALRPFRFPLPVTLAVILSPAAMINVLLGQNGALTAALLLGGLWALGKKPWIAGLFFGILTIKPHLGFLIPVVLLAGGHWRAIAAAVLTTLVLVAVTGLLFGWQVWFDFRTVTLPLMAGIMEAPYPQPYHANAMTVFIMARWLDASVGVAQAIQIIAGLVAAGAAFWLWRPAMQIDPARRIVLTAMLVIFATPYGYSYDAVALAPAVAWGFLHERRIPLIVHAIVWLFPLFVHVINLQGIGASVMVPLAYTAWHFRLVWQDTRQAWVRA</sequence>
<feature type="transmembrane region" description="Helical" evidence="8">
    <location>
        <begin position="307"/>
        <end position="323"/>
    </location>
</feature>
<comment type="subcellular location">
    <subcellularLocation>
        <location evidence="1">Cell membrane</location>
        <topology evidence="1">Multi-pass membrane protein</topology>
    </subcellularLocation>
</comment>
<dbReference type="GO" id="GO:0005886">
    <property type="term" value="C:plasma membrane"/>
    <property type="evidence" value="ECO:0007669"/>
    <property type="project" value="UniProtKB-SubCell"/>
</dbReference>
<evidence type="ECO:0000256" key="4">
    <source>
        <dbReference type="ARBA" id="ARBA00022692"/>
    </source>
</evidence>
<evidence type="ECO:0000313" key="10">
    <source>
        <dbReference type="Proteomes" id="UP000528286"/>
    </source>
</evidence>
<dbReference type="Proteomes" id="UP000528286">
    <property type="component" value="Unassembled WGS sequence"/>
</dbReference>
<keyword evidence="5 8" id="KW-1133">Transmembrane helix</keyword>
<evidence type="ECO:0000256" key="5">
    <source>
        <dbReference type="ARBA" id="ARBA00022989"/>
    </source>
</evidence>
<protein>
    <recommendedName>
        <fullName evidence="11">DUF2029 domain-containing protein</fullName>
    </recommendedName>
</protein>
<keyword evidence="4 8" id="KW-0812">Transmembrane</keyword>
<comment type="similarity">
    <text evidence="7">Belongs to the glycosyltransferase 87 family.</text>
</comment>
<reference evidence="9 10" key="1">
    <citation type="submission" date="2020-08" db="EMBL/GenBank/DDBJ databases">
        <title>Genomic Encyclopedia of Type Strains, Phase IV (KMG-IV): sequencing the most valuable type-strain genomes for metagenomic binning, comparative biology and taxonomic classification.</title>
        <authorList>
            <person name="Goeker M."/>
        </authorList>
    </citation>
    <scope>NUCLEOTIDE SEQUENCE [LARGE SCALE GENOMIC DNA]</scope>
    <source>
        <strain evidence="9 10">DSM 29853</strain>
    </source>
</reference>
<feature type="transmembrane region" description="Helical" evidence="8">
    <location>
        <begin position="106"/>
        <end position="129"/>
    </location>
</feature>
<feature type="transmembrane region" description="Helical" evidence="8">
    <location>
        <begin position="209"/>
        <end position="232"/>
    </location>
</feature>
<feature type="transmembrane region" description="Helical" evidence="8">
    <location>
        <begin position="275"/>
        <end position="295"/>
    </location>
</feature>
<keyword evidence="2" id="KW-1003">Cell membrane</keyword>
<organism evidence="9 10">
    <name type="scientific">Gellertiella hungarica</name>
    <dbReference type="NCBI Taxonomy" id="1572859"/>
    <lineage>
        <taxon>Bacteria</taxon>
        <taxon>Pseudomonadati</taxon>
        <taxon>Pseudomonadota</taxon>
        <taxon>Alphaproteobacteria</taxon>
        <taxon>Hyphomicrobiales</taxon>
        <taxon>Rhizobiaceae</taxon>
        <taxon>Gellertiella</taxon>
    </lineage>
</organism>
<gene>
    <name evidence="9" type="ORF">GGR23_004119</name>
</gene>
<comment type="caution">
    <text evidence="9">The sequence shown here is derived from an EMBL/GenBank/DDBJ whole genome shotgun (WGS) entry which is preliminary data.</text>
</comment>
<dbReference type="EMBL" id="JACIEZ010000012">
    <property type="protein sequence ID" value="MBB4066892.1"/>
    <property type="molecule type" value="Genomic_DNA"/>
</dbReference>
<keyword evidence="10" id="KW-1185">Reference proteome</keyword>
<keyword evidence="3" id="KW-0808">Transferase</keyword>
<feature type="transmembrane region" description="Helical" evidence="8">
    <location>
        <begin position="343"/>
        <end position="361"/>
    </location>
</feature>
<dbReference type="RefSeq" id="WP_183368169.1">
    <property type="nucleotide sequence ID" value="NZ_JACIEZ010000012.1"/>
</dbReference>
<feature type="transmembrane region" description="Helical" evidence="8">
    <location>
        <begin position="7"/>
        <end position="28"/>
    </location>
</feature>
<dbReference type="InterPro" id="IPR018584">
    <property type="entry name" value="GT87"/>
</dbReference>
<evidence type="ECO:0000256" key="7">
    <source>
        <dbReference type="ARBA" id="ARBA00024033"/>
    </source>
</evidence>
<evidence type="ECO:0000256" key="2">
    <source>
        <dbReference type="ARBA" id="ARBA00022475"/>
    </source>
</evidence>
<evidence type="ECO:0000313" key="9">
    <source>
        <dbReference type="EMBL" id="MBB4066892.1"/>
    </source>
</evidence>
<accession>A0A7W6NN18</accession>
<evidence type="ECO:0000256" key="6">
    <source>
        <dbReference type="ARBA" id="ARBA00023136"/>
    </source>
</evidence>
<feature type="transmembrane region" description="Helical" evidence="8">
    <location>
        <begin position="177"/>
        <end position="202"/>
    </location>
</feature>
<keyword evidence="6 8" id="KW-0472">Membrane</keyword>
<feature type="transmembrane region" description="Helical" evidence="8">
    <location>
        <begin position="141"/>
        <end position="171"/>
    </location>
</feature>